<dbReference type="InterPro" id="IPR019242">
    <property type="entry name" value="DUF2198"/>
</dbReference>
<keyword evidence="1" id="KW-0812">Transmembrane</keyword>
<proteinExistence type="predicted"/>
<keyword evidence="3" id="KW-1185">Reference proteome</keyword>
<keyword evidence="1" id="KW-1133">Transmembrane helix</keyword>
<evidence type="ECO:0000256" key="1">
    <source>
        <dbReference type="SAM" id="Phobius"/>
    </source>
</evidence>
<reference evidence="2 3" key="1">
    <citation type="submission" date="2016-08" db="EMBL/GenBank/DDBJ databases">
        <title>Novel Firmicute Genomes.</title>
        <authorList>
            <person name="Poppleton D.I."/>
            <person name="Gribaldo S."/>
        </authorList>
    </citation>
    <scope>NUCLEOTIDE SEQUENCE [LARGE SCALE GENOMIC DNA]</scope>
    <source>
        <strain evidence="2 3">RAOx-1</strain>
    </source>
</reference>
<sequence length="76" mass="8223">MFVKLLIAFVAPFALMVSLSRFSLNMIVGALATIGIMMAVFEGYNHGPTPMAIGTVSLIGGYFVSRKLLKNIKLTE</sequence>
<accession>A0A419SFA8</accession>
<feature type="transmembrane region" description="Helical" evidence="1">
    <location>
        <begin position="48"/>
        <end position="65"/>
    </location>
</feature>
<dbReference type="AlphaFoldDB" id="A0A419SFA8"/>
<dbReference type="Pfam" id="PF09964">
    <property type="entry name" value="DUF2198"/>
    <property type="match status" value="1"/>
</dbReference>
<protein>
    <recommendedName>
        <fullName evidence="4">Sodium:proton antiporter</fullName>
    </recommendedName>
</protein>
<dbReference type="OrthoDB" id="2679745at2"/>
<dbReference type="RefSeq" id="WP_120190937.1">
    <property type="nucleotide sequence ID" value="NZ_MCHY01000011.1"/>
</dbReference>
<organism evidence="2 3">
    <name type="scientific">Ammoniphilus oxalaticus</name>
    <dbReference type="NCBI Taxonomy" id="66863"/>
    <lineage>
        <taxon>Bacteria</taxon>
        <taxon>Bacillati</taxon>
        <taxon>Bacillota</taxon>
        <taxon>Bacilli</taxon>
        <taxon>Bacillales</taxon>
        <taxon>Paenibacillaceae</taxon>
        <taxon>Aneurinibacillus group</taxon>
        <taxon>Ammoniphilus</taxon>
    </lineage>
</organism>
<name>A0A419SFA8_9BACL</name>
<comment type="caution">
    <text evidence="2">The sequence shown here is derived from an EMBL/GenBank/DDBJ whole genome shotgun (WGS) entry which is preliminary data.</text>
</comment>
<evidence type="ECO:0000313" key="2">
    <source>
        <dbReference type="EMBL" id="RKD21820.1"/>
    </source>
</evidence>
<dbReference type="Proteomes" id="UP000284219">
    <property type="component" value="Unassembled WGS sequence"/>
</dbReference>
<evidence type="ECO:0008006" key="4">
    <source>
        <dbReference type="Google" id="ProtNLM"/>
    </source>
</evidence>
<keyword evidence="1" id="KW-0472">Membrane</keyword>
<dbReference type="EMBL" id="MCHY01000011">
    <property type="protein sequence ID" value="RKD21820.1"/>
    <property type="molecule type" value="Genomic_DNA"/>
</dbReference>
<evidence type="ECO:0000313" key="3">
    <source>
        <dbReference type="Proteomes" id="UP000284219"/>
    </source>
</evidence>
<gene>
    <name evidence="2" type="ORF">BEP19_14495</name>
</gene>